<comment type="cofactor">
    <cofactor evidence="1 5">
        <name>pyridoxal 5'-phosphate</name>
        <dbReference type="ChEBI" id="CHEBI:597326"/>
    </cofactor>
</comment>
<organism evidence="7 8">
    <name type="scientific">Ruminococcus albus 8</name>
    <dbReference type="NCBI Taxonomy" id="246199"/>
    <lineage>
        <taxon>Bacteria</taxon>
        <taxon>Bacillati</taxon>
        <taxon>Bacillota</taxon>
        <taxon>Clostridia</taxon>
        <taxon>Eubacteriales</taxon>
        <taxon>Oscillospiraceae</taxon>
        <taxon>Ruminococcus</taxon>
    </lineage>
</organism>
<dbReference type="InterPro" id="IPR015422">
    <property type="entry name" value="PyrdxlP-dep_Trfase_small"/>
</dbReference>
<dbReference type="Proteomes" id="UP000004259">
    <property type="component" value="Unassembled WGS sequence"/>
</dbReference>
<dbReference type="PANTHER" id="PTHR21152:SF40">
    <property type="entry name" value="ALANINE--GLYOXYLATE AMINOTRANSFERASE"/>
    <property type="match status" value="1"/>
</dbReference>
<dbReference type="GO" id="GO:0008453">
    <property type="term" value="F:alanine-glyoxylate transaminase activity"/>
    <property type="evidence" value="ECO:0007669"/>
    <property type="project" value="TreeGrafter"/>
</dbReference>
<evidence type="ECO:0000256" key="5">
    <source>
        <dbReference type="PIRSR" id="PIRSR000524-50"/>
    </source>
</evidence>
<feature type="binding site" evidence="4">
    <location>
        <position position="329"/>
    </location>
    <ligand>
        <name>substrate</name>
    </ligand>
</feature>
<feature type="domain" description="Aminotransferase class V" evidence="6">
    <location>
        <begin position="28"/>
        <end position="314"/>
    </location>
</feature>
<evidence type="ECO:0000256" key="3">
    <source>
        <dbReference type="ARBA" id="ARBA00022898"/>
    </source>
</evidence>
<dbReference type="InterPro" id="IPR015421">
    <property type="entry name" value="PyrdxlP-dep_Trfase_major"/>
</dbReference>
<keyword evidence="7" id="KW-0032">Aminotransferase</keyword>
<dbReference type="GO" id="GO:0019265">
    <property type="term" value="P:glycine biosynthetic process, by transamination of glyoxylate"/>
    <property type="evidence" value="ECO:0007669"/>
    <property type="project" value="TreeGrafter"/>
</dbReference>
<evidence type="ECO:0000313" key="8">
    <source>
        <dbReference type="Proteomes" id="UP000004259"/>
    </source>
</evidence>
<dbReference type="InterPro" id="IPR015424">
    <property type="entry name" value="PyrdxlP-dep_Trfase"/>
</dbReference>
<gene>
    <name evidence="7" type="ORF">CUS_5337</name>
</gene>
<keyword evidence="3 5" id="KW-0663">Pyridoxal phosphate</keyword>
<dbReference type="RefSeq" id="WP_002847288.1">
    <property type="nucleotide sequence ID" value="NZ_ADKM02000024.1"/>
</dbReference>
<keyword evidence="7" id="KW-0808">Transferase</keyword>
<comment type="caution">
    <text evidence="7">The sequence shown here is derived from an EMBL/GenBank/DDBJ whole genome shotgun (WGS) entry which is preliminary data.</text>
</comment>
<sequence length="360" mass="39648">MLNFTVGPVMCSDEVCAVGGEQVPYFRTSEFSELMFENEKLMLKFAKAPENSRVAFMTNSSTGSMEAVVMNCFTEKDRVLVINGGSFGQRFVELCEIHDVPHDVLKLNHGQKLTKEKLYEYDGMGYTGLLVNIDETSTGVLYDSEMLGEFCRKNNMFYVCDCVSAFLADPFDMAHCGADIMITGSQKVLACPPGVSMIVLAPRAVDRVQNAKVKSMYFDLADVLKNMERGQTPFTPAVGILRQINARLKEIEAAGGVDVEIARVAAQAQDFREKISALPFEFVSESPANGVTSIHPLNADAYEIFLELKDHYGIWICPNGGDLKNTVFRVGHIGYLSHEDNTTLINALKEILIGVGCSGN</sequence>
<dbReference type="STRING" id="246199.CUS_5337"/>
<dbReference type="AlphaFoldDB" id="E9S8J8"/>
<evidence type="ECO:0000256" key="2">
    <source>
        <dbReference type="ARBA" id="ARBA00009236"/>
    </source>
</evidence>
<comment type="similarity">
    <text evidence="2">Belongs to the class-V pyridoxal-phosphate-dependent aminotransferase family.</text>
</comment>
<evidence type="ECO:0000256" key="4">
    <source>
        <dbReference type="PIRSR" id="PIRSR000524-1"/>
    </source>
</evidence>
<keyword evidence="8" id="KW-1185">Reference proteome</keyword>
<dbReference type="InterPro" id="IPR000192">
    <property type="entry name" value="Aminotrans_V_dom"/>
</dbReference>
<evidence type="ECO:0000313" key="7">
    <source>
        <dbReference type="EMBL" id="EGC04395.1"/>
    </source>
</evidence>
<dbReference type="eggNOG" id="COG0075">
    <property type="taxonomic scope" value="Bacteria"/>
</dbReference>
<dbReference type="Pfam" id="PF00266">
    <property type="entry name" value="Aminotran_5"/>
    <property type="match status" value="1"/>
</dbReference>
<dbReference type="InterPro" id="IPR024169">
    <property type="entry name" value="SP_NH2Trfase/AEP_transaminase"/>
</dbReference>
<protein>
    <submittedName>
        <fullName evidence="7">Aminotransferase, class V</fullName>
    </submittedName>
</protein>
<dbReference type="PANTHER" id="PTHR21152">
    <property type="entry name" value="AMINOTRANSFERASE CLASS V"/>
    <property type="match status" value="1"/>
</dbReference>
<feature type="modified residue" description="N6-(pyridoxal phosphate)lysine" evidence="5">
    <location>
        <position position="187"/>
    </location>
</feature>
<accession>E9S8J8</accession>
<dbReference type="PIRSF" id="PIRSF000524">
    <property type="entry name" value="SPT"/>
    <property type="match status" value="1"/>
</dbReference>
<name>E9S8J8_RUMAL</name>
<dbReference type="OrthoDB" id="389074at2"/>
<evidence type="ECO:0000259" key="6">
    <source>
        <dbReference type="Pfam" id="PF00266"/>
    </source>
</evidence>
<dbReference type="Gene3D" id="3.40.640.10">
    <property type="entry name" value="Type I PLP-dependent aspartate aminotransferase-like (Major domain)"/>
    <property type="match status" value="1"/>
</dbReference>
<dbReference type="Gene3D" id="3.90.1150.10">
    <property type="entry name" value="Aspartate Aminotransferase, domain 1"/>
    <property type="match status" value="1"/>
</dbReference>
<reference evidence="7 8" key="1">
    <citation type="submission" date="2011-02" db="EMBL/GenBank/DDBJ databases">
        <authorList>
            <person name="Nelson K.E."/>
            <person name="Sutton G."/>
            <person name="Torralba M."/>
            <person name="Durkin S."/>
            <person name="Harkins D."/>
            <person name="Montgomery R."/>
            <person name="Ziemer C."/>
            <person name="Klaassens E."/>
            <person name="Ocuiv P."/>
            <person name="Morrison M."/>
        </authorList>
    </citation>
    <scope>NUCLEOTIDE SEQUENCE [LARGE SCALE GENOMIC DNA]</scope>
    <source>
        <strain evidence="7 8">8</strain>
    </source>
</reference>
<dbReference type="GO" id="GO:0004760">
    <property type="term" value="F:L-serine-pyruvate transaminase activity"/>
    <property type="evidence" value="ECO:0007669"/>
    <property type="project" value="TreeGrafter"/>
</dbReference>
<proteinExistence type="inferred from homology"/>
<dbReference type="EMBL" id="ADKM02000024">
    <property type="protein sequence ID" value="EGC04395.1"/>
    <property type="molecule type" value="Genomic_DNA"/>
</dbReference>
<evidence type="ECO:0000256" key="1">
    <source>
        <dbReference type="ARBA" id="ARBA00001933"/>
    </source>
</evidence>
<dbReference type="SUPFAM" id="SSF53383">
    <property type="entry name" value="PLP-dependent transferases"/>
    <property type="match status" value="1"/>
</dbReference>